<organism evidence="2 3">
    <name type="scientific">Chaetomium fimeti</name>
    <dbReference type="NCBI Taxonomy" id="1854472"/>
    <lineage>
        <taxon>Eukaryota</taxon>
        <taxon>Fungi</taxon>
        <taxon>Dikarya</taxon>
        <taxon>Ascomycota</taxon>
        <taxon>Pezizomycotina</taxon>
        <taxon>Sordariomycetes</taxon>
        <taxon>Sordariomycetidae</taxon>
        <taxon>Sordariales</taxon>
        <taxon>Chaetomiaceae</taxon>
        <taxon>Chaetomium</taxon>
    </lineage>
</organism>
<evidence type="ECO:0000313" key="3">
    <source>
        <dbReference type="Proteomes" id="UP001278766"/>
    </source>
</evidence>
<feature type="compositionally biased region" description="Basic and acidic residues" evidence="1">
    <location>
        <begin position="165"/>
        <end position="174"/>
    </location>
</feature>
<keyword evidence="3" id="KW-1185">Reference proteome</keyword>
<dbReference type="RefSeq" id="XP_062661391.1">
    <property type="nucleotide sequence ID" value="XM_062798161.1"/>
</dbReference>
<protein>
    <submittedName>
        <fullName evidence="2">Uncharacterized protein</fullName>
    </submittedName>
</protein>
<dbReference type="GeneID" id="87835109"/>
<sequence>MRVSQHRCVRFARIGTSRPPARLPTDRQGKPGLAAPTLRAPQTGWAVDDLRDMTDWTLDFILAWLAGGLGAVKSRAGFGWLCDTQDNDSMTAPHRLPSPPGRSALFVFFFLISGVCDEISLNSSSTPAVAQHHHPLGGSSSAWMWQRDHNAVFSASWVTHAMQSDSHENTHTGRQEPVNGHVASRPTLASPRIFEGAH</sequence>
<comment type="caution">
    <text evidence="2">The sequence shown here is derived from an EMBL/GenBank/DDBJ whole genome shotgun (WGS) entry which is preliminary data.</text>
</comment>
<dbReference type="EMBL" id="JAUEPN010000003">
    <property type="protein sequence ID" value="KAK3297877.1"/>
    <property type="molecule type" value="Genomic_DNA"/>
</dbReference>
<gene>
    <name evidence="2" type="ORF">B0H64DRAFT_133192</name>
</gene>
<reference evidence="2" key="2">
    <citation type="submission" date="2023-06" db="EMBL/GenBank/DDBJ databases">
        <authorList>
            <consortium name="Lawrence Berkeley National Laboratory"/>
            <person name="Haridas S."/>
            <person name="Hensen N."/>
            <person name="Bonometti L."/>
            <person name="Westerberg I."/>
            <person name="Brannstrom I.O."/>
            <person name="Guillou S."/>
            <person name="Cros-Aarteil S."/>
            <person name="Calhoun S."/>
            <person name="Kuo A."/>
            <person name="Mondo S."/>
            <person name="Pangilinan J."/>
            <person name="Riley R."/>
            <person name="Labutti K."/>
            <person name="Andreopoulos B."/>
            <person name="Lipzen A."/>
            <person name="Chen C."/>
            <person name="Yanf M."/>
            <person name="Daum C."/>
            <person name="Ng V."/>
            <person name="Clum A."/>
            <person name="Steindorff A."/>
            <person name="Ohm R."/>
            <person name="Martin F."/>
            <person name="Silar P."/>
            <person name="Natvig D."/>
            <person name="Lalanne C."/>
            <person name="Gautier V."/>
            <person name="Ament-Velasquez S.L."/>
            <person name="Kruys A."/>
            <person name="Hutchinson M.I."/>
            <person name="Powell A.J."/>
            <person name="Barry K."/>
            <person name="Miller A.N."/>
            <person name="Grigoriev I.V."/>
            <person name="Debuchy R."/>
            <person name="Gladieux P."/>
            <person name="Thoren M.H."/>
            <person name="Johannesson H."/>
        </authorList>
    </citation>
    <scope>NUCLEOTIDE SEQUENCE</scope>
    <source>
        <strain evidence="2">CBS 168.71</strain>
    </source>
</reference>
<dbReference type="Proteomes" id="UP001278766">
    <property type="component" value="Unassembled WGS sequence"/>
</dbReference>
<proteinExistence type="predicted"/>
<accession>A0AAE0HJU9</accession>
<reference evidence="2" key="1">
    <citation type="journal article" date="2023" name="Mol. Phylogenet. Evol.">
        <title>Genome-scale phylogeny and comparative genomics of the fungal order Sordariales.</title>
        <authorList>
            <person name="Hensen N."/>
            <person name="Bonometti L."/>
            <person name="Westerberg I."/>
            <person name="Brannstrom I.O."/>
            <person name="Guillou S."/>
            <person name="Cros-Aarteil S."/>
            <person name="Calhoun S."/>
            <person name="Haridas S."/>
            <person name="Kuo A."/>
            <person name="Mondo S."/>
            <person name="Pangilinan J."/>
            <person name="Riley R."/>
            <person name="LaButti K."/>
            <person name="Andreopoulos B."/>
            <person name="Lipzen A."/>
            <person name="Chen C."/>
            <person name="Yan M."/>
            <person name="Daum C."/>
            <person name="Ng V."/>
            <person name="Clum A."/>
            <person name="Steindorff A."/>
            <person name="Ohm R.A."/>
            <person name="Martin F."/>
            <person name="Silar P."/>
            <person name="Natvig D.O."/>
            <person name="Lalanne C."/>
            <person name="Gautier V."/>
            <person name="Ament-Velasquez S.L."/>
            <person name="Kruys A."/>
            <person name="Hutchinson M.I."/>
            <person name="Powell A.J."/>
            <person name="Barry K."/>
            <person name="Miller A.N."/>
            <person name="Grigoriev I.V."/>
            <person name="Debuchy R."/>
            <person name="Gladieux P."/>
            <person name="Hiltunen Thoren M."/>
            <person name="Johannesson H."/>
        </authorList>
    </citation>
    <scope>NUCLEOTIDE SEQUENCE</scope>
    <source>
        <strain evidence="2">CBS 168.71</strain>
    </source>
</reference>
<dbReference type="AlphaFoldDB" id="A0AAE0HJU9"/>
<name>A0AAE0HJU9_9PEZI</name>
<feature type="region of interest" description="Disordered" evidence="1">
    <location>
        <begin position="163"/>
        <end position="198"/>
    </location>
</feature>
<evidence type="ECO:0000256" key="1">
    <source>
        <dbReference type="SAM" id="MobiDB-lite"/>
    </source>
</evidence>
<evidence type="ECO:0000313" key="2">
    <source>
        <dbReference type="EMBL" id="KAK3297877.1"/>
    </source>
</evidence>